<evidence type="ECO:0000313" key="2">
    <source>
        <dbReference type="Proteomes" id="UP000682739"/>
    </source>
</evidence>
<sequence>MNEQDKALFEEYFQLEHKVDINVQQGVLLSDCPDEDEFEAMIPVPFKLASEMKGVEQNMLRPLRQLGDVIEPLADYLKAQSRKIDLMMSYILQAQDDSDHKTQTVSYGGGGFVFTSIQQFDLDSVLECKLFFSEEASAIYCLGRIIEVNDVDVEEHESPLYQYAVVFHRIREDDRELVVRASLHQQSKQLLKKTKQRQSENQ</sequence>
<accession>A0A975DBL8</accession>
<keyword evidence="2" id="KW-1185">Reference proteome</keyword>
<protein>
    <submittedName>
        <fullName evidence="1">PilZ domain-containing protein</fullName>
    </submittedName>
</protein>
<dbReference type="EMBL" id="CP072110">
    <property type="protein sequence ID" value="QTH64157.1"/>
    <property type="molecule type" value="Genomic_DNA"/>
</dbReference>
<gene>
    <name evidence="1" type="ORF">J1N51_01325</name>
</gene>
<name>A0A975DBL8_9GAMM</name>
<proteinExistence type="predicted"/>
<evidence type="ECO:0000313" key="1">
    <source>
        <dbReference type="EMBL" id="QTH64157.1"/>
    </source>
</evidence>
<organism evidence="1 2">
    <name type="scientific">Psychrosphaera ytuae</name>
    <dbReference type="NCBI Taxonomy" id="2820710"/>
    <lineage>
        <taxon>Bacteria</taxon>
        <taxon>Pseudomonadati</taxon>
        <taxon>Pseudomonadota</taxon>
        <taxon>Gammaproteobacteria</taxon>
        <taxon>Alteromonadales</taxon>
        <taxon>Pseudoalteromonadaceae</taxon>
        <taxon>Psychrosphaera</taxon>
    </lineage>
</organism>
<dbReference type="RefSeq" id="WP_208832212.1">
    <property type="nucleotide sequence ID" value="NZ_CP072110.1"/>
</dbReference>
<dbReference type="Proteomes" id="UP000682739">
    <property type="component" value="Chromosome"/>
</dbReference>
<dbReference type="AlphaFoldDB" id="A0A975DBL8"/>
<reference evidence="1" key="1">
    <citation type="submission" date="2021-03" db="EMBL/GenBank/DDBJ databases">
        <title>Description of Psychrosphaera ytuae sp. nov. isolated from deep sea sediment of South China Sea.</title>
        <authorList>
            <person name="Zhang J."/>
            <person name="Xu X.-D."/>
        </authorList>
    </citation>
    <scope>NUCLEOTIDE SEQUENCE</scope>
    <source>
        <strain evidence="1">MTZ26</strain>
    </source>
</reference>
<dbReference type="KEGG" id="psym:J1N51_01325"/>